<dbReference type="InterPro" id="IPR016195">
    <property type="entry name" value="Pol/histidinol_Pase-like"/>
</dbReference>
<sequence>MPTGQTAPTFDLQSHSTHSDGALAPAGVVERAANAGVTLLALTDHDTVDGVPEALAAARANNIQLTPAAELSAVYDAYEDLHILGYDLDHTDSALLDALHDFRADRVRRIFAMADRLRELGFVLDDGGFKHHEAPGRPHLADAILTNPANANRLREEGIDGKNALFPAYLVPGAPGYVRRSRPTVKQAIDVIHAAGGFAVWAHPYWDVTDPVPMLREFAGDGIDGVEAFYPTHTAEQARTLYDSGLITTGSSDFHGPGHELFNRFRGFSLYGLEPNLGPLAR</sequence>
<accession>A0A9X3S5S2</accession>
<dbReference type="SUPFAM" id="SSF89550">
    <property type="entry name" value="PHP domain-like"/>
    <property type="match status" value="1"/>
</dbReference>
<evidence type="ECO:0000256" key="1">
    <source>
        <dbReference type="SAM" id="MobiDB-lite"/>
    </source>
</evidence>
<gene>
    <name evidence="3" type="ORF">OM076_29440</name>
</gene>
<proteinExistence type="predicted"/>
<dbReference type="RefSeq" id="WP_270043684.1">
    <property type="nucleotide sequence ID" value="NZ_JAPDOD010000034.1"/>
</dbReference>
<evidence type="ECO:0000259" key="2">
    <source>
        <dbReference type="SMART" id="SM00481"/>
    </source>
</evidence>
<keyword evidence="4" id="KW-1185">Reference proteome</keyword>
<dbReference type="EMBL" id="JAPDOD010000034">
    <property type="protein sequence ID" value="MDA0164431.1"/>
    <property type="molecule type" value="Genomic_DNA"/>
</dbReference>
<dbReference type="Proteomes" id="UP001149140">
    <property type="component" value="Unassembled WGS sequence"/>
</dbReference>
<dbReference type="Gene3D" id="3.20.20.140">
    <property type="entry name" value="Metal-dependent hydrolases"/>
    <property type="match status" value="1"/>
</dbReference>
<evidence type="ECO:0000313" key="3">
    <source>
        <dbReference type="EMBL" id="MDA0164431.1"/>
    </source>
</evidence>
<dbReference type="Pfam" id="PF02811">
    <property type="entry name" value="PHP"/>
    <property type="match status" value="1"/>
</dbReference>
<feature type="compositionally biased region" description="Polar residues" evidence="1">
    <location>
        <begin position="1"/>
        <end position="16"/>
    </location>
</feature>
<dbReference type="SMART" id="SM00481">
    <property type="entry name" value="POLIIIAc"/>
    <property type="match status" value="1"/>
</dbReference>
<dbReference type="Gene3D" id="1.10.150.650">
    <property type="match status" value="1"/>
</dbReference>
<dbReference type="AlphaFoldDB" id="A0A9X3S5S2"/>
<feature type="region of interest" description="Disordered" evidence="1">
    <location>
        <begin position="1"/>
        <end position="21"/>
    </location>
</feature>
<evidence type="ECO:0000313" key="4">
    <source>
        <dbReference type="Proteomes" id="UP001149140"/>
    </source>
</evidence>
<feature type="domain" description="Polymerase/histidinol phosphatase N-terminal" evidence="2">
    <location>
        <begin position="10"/>
        <end position="75"/>
    </location>
</feature>
<dbReference type="GO" id="GO:0004534">
    <property type="term" value="F:5'-3' RNA exonuclease activity"/>
    <property type="evidence" value="ECO:0007669"/>
    <property type="project" value="TreeGrafter"/>
</dbReference>
<dbReference type="GO" id="GO:0035312">
    <property type="term" value="F:5'-3' DNA exonuclease activity"/>
    <property type="evidence" value="ECO:0007669"/>
    <property type="project" value="TreeGrafter"/>
</dbReference>
<organism evidence="3 4">
    <name type="scientific">Solirubrobacter ginsenosidimutans</name>
    <dbReference type="NCBI Taxonomy" id="490573"/>
    <lineage>
        <taxon>Bacteria</taxon>
        <taxon>Bacillati</taxon>
        <taxon>Actinomycetota</taxon>
        <taxon>Thermoleophilia</taxon>
        <taxon>Solirubrobacterales</taxon>
        <taxon>Solirubrobacteraceae</taxon>
        <taxon>Solirubrobacter</taxon>
    </lineage>
</organism>
<reference evidence="3" key="1">
    <citation type="submission" date="2022-10" db="EMBL/GenBank/DDBJ databases">
        <title>The WGS of Solirubrobacter ginsenosidimutans DSM 21036.</title>
        <authorList>
            <person name="Jiang Z."/>
        </authorList>
    </citation>
    <scope>NUCLEOTIDE SEQUENCE</scope>
    <source>
        <strain evidence="3">DSM 21036</strain>
    </source>
</reference>
<dbReference type="PANTHER" id="PTHR42924:SF3">
    <property type="entry name" value="POLYMERASE_HISTIDINOL PHOSPHATASE N-TERMINAL DOMAIN-CONTAINING PROTEIN"/>
    <property type="match status" value="1"/>
</dbReference>
<comment type="caution">
    <text evidence="3">The sequence shown here is derived from an EMBL/GenBank/DDBJ whole genome shotgun (WGS) entry which is preliminary data.</text>
</comment>
<name>A0A9X3S5S2_9ACTN</name>
<dbReference type="CDD" id="cd07438">
    <property type="entry name" value="PHP_HisPPase_AMP"/>
    <property type="match status" value="1"/>
</dbReference>
<protein>
    <submittedName>
        <fullName evidence="3">PHP domain-containing protein</fullName>
    </submittedName>
</protein>
<dbReference type="InterPro" id="IPR003141">
    <property type="entry name" value="Pol/His_phosphatase_N"/>
</dbReference>
<dbReference type="InterPro" id="IPR052018">
    <property type="entry name" value="PHP_domain"/>
</dbReference>
<dbReference type="PANTHER" id="PTHR42924">
    <property type="entry name" value="EXONUCLEASE"/>
    <property type="match status" value="1"/>
</dbReference>
<dbReference type="InterPro" id="IPR004013">
    <property type="entry name" value="PHP_dom"/>
</dbReference>